<organism evidence="1 2">
    <name type="scientific">Streptomyces malaysiensis</name>
    <dbReference type="NCBI Taxonomy" id="92644"/>
    <lineage>
        <taxon>Bacteria</taxon>
        <taxon>Bacillati</taxon>
        <taxon>Actinomycetota</taxon>
        <taxon>Actinomycetes</taxon>
        <taxon>Kitasatosporales</taxon>
        <taxon>Streptomycetaceae</taxon>
        <taxon>Streptomyces</taxon>
        <taxon>Streptomyces violaceusniger group</taxon>
    </lineage>
</organism>
<dbReference type="Proteomes" id="UP000663421">
    <property type="component" value="Chromosome"/>
</dbReference>
<protein>
    <submittedName>
        <fullName evidence="1">Uncharacterized protein</fullName>
    </submittedName>
</protein>
<name>A0ABX6WLL6_STRMQ</name>
<keyword evidence="2" id="KW-1185">Reference proteome</keyword>
<proteinExistence type="predicted"/>
<evidence type="ECO:0000313" key="1">
    <source>
        <dbReference type="EMBL" id="QPI62355.1"/>
    </source>
</evidence>
<sequence>MIVILPQISDRARELSQSLTTDGGTTAPPDGIVRDTALLHVELDSRAGA</sequence>
<dbReference type="EMBL" id="CP065050">
    <property type="protein sequence ID" value="QPI62355.1"/>
    <property type="molecule type" value="Genomic_DNA"/>
</dbReference>
<reference evidence="1 2" key="1">
    <citation type="submission" date="2020-11" db="EMBL/GenBank/DDBJ databases">
        <title>Complete genome sequence unveiled secondary metabolic potentials in Streptomyces solisilvae HNM0141.</title>
        <authorList>
            <person name="Huang X."/>
        </authorList>
    </citation>
    <scope>NUCLEOTIDE SEQUENCE [LARGE SCALE GENOMIC DNA]</scope>
    <source>
        <strain evidence="1 2">HNM0141</strain>
    </source>
</reference>
<evidence type="ECO:0000313" key="2">
    <source>
        <dbReference type="Proteomes" id="UP000663421"/>
    </source>
</evidence>
<gene>
    <name evidence="1" type="ORF">I1A49_46105</name>
</gene>
<accession>A0ABX6WLL6</accession>